<reference evidence="1" key="2">
    <citation type="journal article" date="2015" name="Fish Shellfish Immunol.">
        <title>Early steps in the European eel (Anguilla anguilla)-Vibrio vulnificus interaction in the gills: Role of the RtxA13 toxin.</title>
        <authorList>
            <person name="Callol A."/>
            <person name="Pajuelo D."/>
            <person name="Ebbesson L."/>
            <person name="Teles M."/>
            <person name="MacKenzie S."/>
            <person name="Amaro C."/>
        </authorList>
    </citation>
    <scope>NUCLEOTIDE SEQUENCE</scope>
</reference>
<name>A0A0E9PXV9_ANGAN</name>
<evidence type="ECO:0000313" key="1">
    <source>
        <dbReference type="EMBL" id="JAH09304.1"/>
    </source>
</evidence>
<protein>
    <submittedName>
        <fullName evidence="1">Uncharacterized protein</fullName>
    </submittedName>
</protein>
<organism evidence="1">
    <name type="scientific">Anguilla anguilla</name>
    <name type="common">European freshwater eel</name>
    <name type="synonym">Muraena anguilla</name>
    <dbReference type="NCBI Taxonomy" id="7936"/>
    <lineage>
        <taxon>Eukaryota</taxon>
        <taxon>Metazoa</taxon>
        <taxon>Chordata</taxon>
        <taxon>Craniata</taxon>
        <taxon>Vertebrata</taxon>
        <taxon>Euteleostomi</taxon>
        <taxon>Actinopterygii</taxon>
        <taxon>Neopterygii</taxon>
        <taxon>Teleostei</taxon>
        <taxon>Anguilliformes</taxon>
        <taxon>Anguillidae</taxon>
        <taxon>Anguilla</taxon>
    </lineage>
</organism>
<proteinExistence type="predicted"/>
<sequence>MNGNLRHLNWADSSPSDFKGPLLDCIGNRRGGGGD</sequence>
<reference evidence="1" key="1">
    <citation type="submission" date="2014-11" db="EMBL/GenBank/DDBJ databases">
        <authorList>
            <person name="Amaro Gonzalez C."/>
        </authorList>
    </citation>
    <scope>NUCLEOTIDE SEQUENCE</scope>
</reference>
<dbReference type="AlphaFoldDB" id="A0A0E9PXV9"/>
<accession>A0A0E9PXV9</accession>
<dbReference type="EMBL" id="GBXM01099273">
    <property type="protein sequence ID" value="JAH09304.1"/>
    <property type="molecule type" value="Transcribed_RNA"/>
</dbReference>